<dbReference type="EMBL" id="KN840455">
    <property type="protein sequence ID" value="KIP10354.1"/>
    <property type="molecule type" value="Genomic_DNA"/>
</dbReference>
<evidence type="ECO:0000256" key="1">
    <source>
        <dbReference type="ARBA" id="ARBA00022664"/>
    </source>
</evidence>
<dbReference type="Gene3D" id="4.10.60.10">
    <property type="entry name" value="Zinc finger, CCHC-type"/>
    <property type="match status" value="1"/>
</dbReference>
<dbReference type="GO" id="GO:0003676">
    <property type="term" value="F:nucleic acid binding"/>
    <property type="evidence" value="ECO:0007669"/>
    <property type="project" value="InterPro"/>
</dbReference>
<dbReference type="GO" id="GO:0061632">
    <property type="term" value="F:RNA lariat debranching enzyme activator activity"/>
    <property type="evidence" value="ECO:0007669"/>
    <property type="project" value="TreeGrafter"/>
</dbReference>
<feature type="domain" description="CCHC-type" evidence="6">
    <location>
        <begin position="389"/>
        <end position="405"/>
    </location>
</feature>
<evidence type="ECO:0000256" key="5">
    <source>
        <dbReference type="SAM" id="MobiDB-lite"/>
    </source>
</evidence>
<dbReference type="SUPFAM" id="SSF54197">
    <property type="entry name" value="HIT-like"/>
    <property type="match status" value="1"/>
</dbReference>
<evidence type="ECO:0000313" key="7">
    <source>
        <dbReference type="EMBL" id="KIP10354.1"/>
    </source>
</evidence>
<keyword evidence="1" id="KW-0507">mRNA processing</keyword>
<dbReference type="STRING" id="745531.A0A0C3NY70"/>
<evidence type="ECO:0000256" key="3">
    <source>
        <dbReference type="ARBA" id="ARBA00022771"/>
    </source>
</evidence>
<dbReference type="PANTHER" id="PTHR12072">
    <property type="entry name" value="CWF19, CELL CYCLE CONTROL PROTEIN"/>
    <property type="match status" value="1"/>
</dbReference>
<dbReference type="HOGENOM" id="CLU_019955_2_0_1"/>
<dbReference type="CDD" id="cd07380">
    <property type="entry name" value="MPP_CWF19_N"/>
    <property type="match status" value="1"/>
</dbReference>
<dbReference type="GO" id="GO:0071014">
    <property type="term" value="C:post-mRNA release spliceosomal complex"/>
    <property type="evidence" value="ECO:0007669"/>
    <property type="project" value="TreeGrafter"/>
</dbReference>
<dbReference type="GO" id="GO:0008270">
    <property type="term" value="F:zinc ion binding"/>
    <property type="evidence" value="ECO:0007669"/>
    <property type="project" value="UniProtKB-KW"/>
</dbReference>
<dbReference type="PANTHER" id="PTHR12072:SF4">
    <property type="entry name" value="CWF19-LIKE PROTEIN 1"/>
    <property type="match status" value="1"/>
</dbReference>
<feature type="domain" description="CCHC-type" evidence="6">
    <location>
        <begin position="422"/>
        <end position="438"/>
    </location>
</feature>
<protein>
    <recommendedName>
        <fullName evidence="6">CCHC-type domain-containing protein</fullName>
    </recommendedName>
</protein>
<dbReference type="GO" id="GO:0000398">
    <property type="term" value="P:mRNA splicing, via spliceosome"/>
    <property type="evidence" value="ECO:0007669"/>
    <property type="project" value="TreeGrafter"/>
</dbReference>
<dbReference type="Pfam" id="PF04676">
    <property type="entry name" value="CwfJ_C_2"/>
    <property type="match status" value="1"/>
</dbReference>
<sequence>MSAEIPTSRNVKVLTVGSAAGAIRELFTKVQAIDAKHGKFDLVLCTGDFFGLAKGEGEEYTDEDDVMQLLNGALDAPMECFIMQGEHALPQPVIEKFAKTGGQLSKNVFLLHKSGVMTTAHGLRVACLGGIFDQNLYSVSDSVHGFTSPFFTGATVEKLLANAMTQTATSSKAKDNTYGSLAAIMASTAASQNIDILLTNTFPSNITAFSSAPRPAPNFPSPPGADPVSEVVRRTKPRYHFVAGGGGEDDVPLFWEREPVVWEEESARVLRFVSLGSFGKTPESGKKQRWFYAFSIAPQTPTTPPPSRPANATRNPFTERIPHGQKRPLQNDDGENFRWGTVQGGNKRGRPNGGEPGKPPPGYKCKICESADHFISDCPDRAKPHEGYVCKVCKGTDHFVRDCPVKNAVGDTGGKKPREGYVCRACGSENHYIQDCSSAVAKPRGGPRVKEIAPDSCWFCLSNPNLAKHLIVSIGTECYVTLPKGQIVPTHNASDYNTARVPSVPGGGHVLIVPITHYPTYATIPADLAGPIVDETTKYKAALHSLYGKHGAHPVAFEVGRLSAKGGHAHVQVAPVPSSLSAETIAEAFKTEGERLGIDFEFGDVNTQTGPGDRGYFKVDLPDGRHLVHWLKDGVPFSIQFGRQVLVELLGIPERFDWKDCAQSEDDDKHDVEQFKTAFAPFDPCL</sequence>
<dbReference type="InterPro" id="IPR025829">
    <property type="entry name" value="Zn_knuckle_CX2CX3GHX4C"/>
</dbReference>
<dbReference type="OrthoDB" id="444325at2759"/>
<dbReference type="InterPro" id="IPR040194">
    <property type="entry name" value="Cwf19-like"/>
</dbReference>
<feature type="region of interest" description="Disordered" evidence="5">
    <location>
        <begin position="297"/>
        <end position="361"/>
    </location>
</feature>
<dbReference type="InterPro" id="IPR036875">
    <property type="entry name" value="Znf_CCHC_sf"/>
</dbReference>
<dbReference type="Gene3D" id="3.30.428.10">
    <property type="entry name" value="HIT-like"/>
    <property type="match status" value="1"/>
</dbReference>
<name>A0A0C3NY70_PHLG1</name>
<evidence type="ECO:0000313" key="8">
    <source>
        <dbReference type="Proteomes" id="UP000053257"/>
    </source>
</evidence>
<dbReference type="InterPro" id="IPR006767">
    <property type="entry name" value="Cwf19-like_C_dom-2"/>
</dbReference>
<dbReference type="InterPro" id="IPR036265">
    <property type="entry name" value="HIT-like_sf"/>
</dbReference>
<feature type="domain" description="CCHC-type" evidence="6">
    <location>
        <begin position="364"/>
        <end position="380"/>
    </location>
</feature>
<organism evidence="7 8">
    <name type="scientific">Phlebiopsis gigantea (strain 11061_1 CR5-6)</name>
    <name type="common">White-rot fungus</name>
    <name type="synonym">Peniophora gigantea</name>
    <dbReference type="NCBI Taxonomy" id="745531"/>
    <lineage>
        <taxon>Eukaryota</taxon>
        <taxon>Fungi</taxon>
        <taxon>Dikarya</taxon>
        <taxon>Basidiomycota</taxon>
        <taxon>Agaricomycotina</taxon>
        <taxon>Agaricomycetes</taxon>
        <taxon>Polyporales</taxon>
        <taxon>Phanerochaetaceae</taxon>
        <taxon>Phlebiopsis</taxon>
    </lineage>
</organism>
<dbReference type="AlphaFoldDB" id="A0A0C3NY70"/>
<keyword evidence="8" id="KW-1185">Reference proteome</keyword>
<keyword evidence="3" id="KW-0863">Zinc-finger</keyword>
<keyword evidence="4" id="KW-0862">Zinc</keyword>
<dbReference type="SUPFAM" id="SSF57756">
    <property type="entry name" value="Retrovirus zinc finger-like domains"/>
    <property type="match status" value="1"/>
</dbReference>
<dbReference type="InterPro" id="IPR006768">
    <property type="entry name" value="Cwf19-like_C_dom-1"/>
</dbReference>
<dbReference type="SMART" id="SM00343">
    <property type="entry name" value="ZnF_C2HC"/>
    <property type="match status" value="3"/>
</dbReference>
<gene>
    <name evidence="7" type="ORF">PHLGIDRAFT_115480</name>
</gene>
<evidence type="ECO:0000259" key="6">
    <source>
        <dbReference type="SMART" id="SM00343"/>
    </source>
</evidence>
<accession>A0A0C3NY70</accession>
<dbReference type="Proteomes" id="UP000053257">
    <property type="component" value="Unassembled WGS sequence"/>
</dbReference>
<evidence type="ECO:0000256" key="2">
    <source>
        <dbReference type="ARBA" id="ARBA00022723"/>
    </source>
</evidence>
<dbReference type="Pfam" id="PF04677">
    <property type="entry name" value="CwfJ_C_1"/>
    <property type="match status" value="1"/>
</dbReference>
<proteinExistence type="predicted"/>
<evidence type="ECO:0000256" key="4">
    <source>
        <dbReference type="ARBA" id="ARBA00022833"/>
    </source>
</evidence>
<dbReference type="InterPro" id="IPR001878">
    <property type="entry name" value="Znf_CCHC"/>
</dbReference>
<dbReference type="Pfam" id="PF13696">
    <property type="entry name" value="zf-CCHC_2"/>
    <property type="match status" value="3"/>
</dbReference>
<keyword evidence="2" id="KW-0479">Metal-binding</keyword>
<reference evidence="7 8" key="1">
    <citation type="journal article" date="2014" name="PLoS Genet.">
        <title>Analysis of the Phlebiopsis gigantea genome, transcriptome and secretome provides insight into its pioneer colonization strategies of wood.</title>
        <authorList>
            <person name="Hori C."/>
            <person name="Ishida T."/>
            <person name="Igarashi K."/>
            <person name="Samejima M."/>
            <person name="Suzuki H."/>
            <person name="Master E."/>
            <person name="Ferreira P."/>
            <person name="Ruiz-Duenas F.J."/>
            <person name="Held B."/>
            <person name="Canessa P."/>
            <person name="Larrondo L.F."/>
            <person name="Schmoll M."/>
            <person name="Druzhinina I.S."/>
            <person name="Kubicek C.P."/>
            <person name="Gaskell J.A."/>
            <person name="Kersten P."/>
            <person name="St John F."/>
            <person name="Glasner J."/>
            <person name="Sabat G."/>
            <person name="Splinter BonDurant S."/>
            <person name="Syed K."/>
            <person name="Yadav J."/>
            <person name="Mgbeahuruike A.C."/>
            <person name="Kovalchuk A."/>
            <person name="Asiegbu F.O."/>
            <person name="Lackner G."/>
            <person name="Hoffmeister D."/>
            <person name="Rencoret J."/>
            <person name="Gutierrez A."/>
            <person name="Sun H."/>
            <person name="Lindquist E."/>
            <person name="Barry K."/>
            <person name="Riley R."/>
            <person name="Grigoriev I.V."/>
            <person name="Henrissat B."/>
            <person name="Kues U."/>
            <person name="Berka R.M."/>
            <person name="Martinez A.T."/>
            <person name="Covert S.F."/>
            <person name="Blanchette R.A."/>
            <person name="Cullen D."/>
        </authorList>
    </citation>
    <scope>NUCLEOTIDE SEQUENCE [LARGE SCALE GENOMIC DNA]</scope>
    <source>
        <strain evidence="7 8">11061_1 CR5-6</strain>
    </source>
</reference>